<reference evidence="3 5" key="1">
    <citation type="journal article" date="2014" name="BMC Genomics">
        <title>Genome sequence of Anopheles sinensis provides insight into genetics basis of mosquito competence for malaria parasites.</title>
        <authorList>
            <person name="Zhou D."/>
            <person name="Zhang D."/>
            <person name="Ding G."/>
            <person name="Shi L."/>
            <person name="Hou Q."/>
            <person name="Ye Y."/>
            <person name="Xu Y."/>
            <person name="Zhou H."/>
            <person name="Xiong C."/>
            <person name="Li S."/>
            <person name="Yu J."/>
            <person name="Hong S."/>
            <person name="Yu X."/>
            <person name="Zou P."/>
            <person name="Chen C."/>
            <person name="Chang X."/>
            <person name="Wang W."/>
            <person name="Lv Y."/>
            <person name="Sun Y."/>
            <person name="Ma L."/>
            <person name="Shen B."/>
            <person name="Zhu C."/>
        </authorList>
    </citation>
    <scope>NUCLEOTIDE SEQUENCE [LARGE SCALE GENOMIC DNA]</scope>
</reference>
<dbReference type="EnsemblMetazoa" id="ASIC013034-RA">
    <property type="protein sequence ID" value="ASIC013034-PA"/>
    <property type="gene ID" value="ASIC013034"/>
</dbReference>
<dbReference type="VEuPathDB" id="VectorBase:ASIC013034"/>
<protein>
    <submittedName>
        <fullName evidence="3 4">Uncharacterized protein</fullName>
    </submittedName>
</protein>
<name>A0A084W4G9_ANOSI</name>
<sequence length="111" mass="11947">MSQQELKQITWSEFKFSNSSCRSSTLAVCAFDPLRELERNPHGTISAGYEIVPAVSATMSVTVVVIVMRGNILRITRRSELPGGPQTALTGHSGQANKPVGLVEGMPAFCP</sequence>
<dbReference type="AlphaFoldDB" id="A0A084W4G9"/>
<dbReference type="EMBL" id="KE525298">
    <property type="protein sequence ID" value="KFB45113.1"/>
    <property type="molecule type" value="Genomic_DNA"/>
</dbReference>
<evidence type="ECO:0000313" key="5">
    <source>
        <dbReference type="Proteomes" id="UP000030765"/>
    </source>
</evidence>
<evidence type="ECO:0000313" key="4">
    <source>
        <dbReference type="EnsemblMetazoa" id="ASIC013034-PA"/>
    </source>
</evidence>
<dbReference type="Proteomes" id="UP000030765">
    <property type="component" value="Unassembled WGS sequence"/>
</dbReference>
<accession>A0A084W4G9</accession>
<gene>
    <name evidence="3" type="ORF">ZHAS_00013034</name>
</gene>
<keyword evidence="5" id="KW-1185">Reference proteome</keyword>
<evidence type="ECO:0000256" key="2">
    <source>
        <dbReference type="SAM" id="Phobius"/>
    </source>
</evidence>
<feature type="region of interest" description="Disordered" evidence="1">
    <location>
        <begin position="80"/>
        <end position="100"/>
    </location>
</feature>
<organism evidence="3">
    <name type="scientific">Anopheles sinensis</name>
    <name type="common">Mosquito</name>
    <dbReference type="NCBI Taxonomy" id="74873"/>
    <lineage>
        <taxon>Eukaryota</taxon>
        <taxon>Metazoa</taxon>
        <taxon>Ecdysozoa</taxon>
        <taxon>Arthropoda</taxon>
        <taxon>Hexapoda</taxon>
        <taxon>Insecta</taxon>
        <taxon>Pterygota</taxon>
        <taxon>Neoptera</taxon>
        <taxon>Endopterygota</taxon>
        <taxon>Diptera</taxon>
        <taxon>Nematocera</taxon>
        <taxon>Culicoidea</taxon>
        <taxon>Culicidae</taxon>
        <taxon>Anophelinae</taxon>
        <taxon>Anopheles</taxon>
    </lineage>
</organism>
<dbReference type="EMBL" id="ATLV01020332">
    <property type="status" value="NOT_ANNOTATED_CDS"/>
    <property type="molecule type" value="Genomic_DNA"/>
</dbReference>
<evidence type="ECO:0000256" key="1">
    <source>
        <dbReference type="SAM" id="MobiDB-lite"/>
    </source>
</evidence>
<keyword evidence="2" id="KW-0812">Transmembrane</keyword>
<keyword evidence="2" id="KW-1133">Transmembrane helix</keyword>
<proteinExistence type="predicted"/>
<feature type="compositionally biased region" description="Polar residues" evidence="1">
    <location>
        <begin position="87"/>
        <end position="96"/>
    </location>
</feature>
<reference evidence="4" key="2">
    <citation type="submission" date="2020-05" db="UniProtKB">
        <authorList>
            <consortium name="EnsemblMetazoa"/>
        </authorList>
    </citation>
    <scope>IDENTIFICATION</scope>
</reference>
<keyword evidence="2" id="KW-0472">Membrane</keyword>
<feature type="transmembrane region" description="Helical" evidence="2">
    <location>
        <begin position="47"/>
        <end position="68"/>
    </location>
</feature>
<evidence type="ECO:0000313" key="3">
    <source>
        <dbReference type="EMBL" id="KFB45113.1"/>
    </source>
</evidence>